<evidence type="ECO:0000256" key="1">
    <source>
        <dbReference type="ARBA" id="ARBA00022729"/>
    </source>
</evidence>
<evidence type="ECO:0000313" key="6">
    <source>
        <dbReference type="EMBL" id="EME49787.1"/>
    </source>
</evidence>
<dbReference type="OrthoDB" id="5589325at2759"/>
<keyword evidence="3" id="KW-0472">Membrane</keyword>
<dbReference type="OMA" id="NQTMSSA"/>
<dbReference type="EMBL" id="KB446535">
    <property type="protein sequence ID" value="EME49787.1"/>
    <property type="molecule type" value="Genomic_DNA"/>
</dbReference>
<feature type="compositionally biased region" description="Polar residues" evidence="2">
    <location>
        <begin position="167"/>
        <end position="195"/>
    </location>
</feature>
<keyword evidence="3" id="KW-1133">Transmembrane helix</keyword>
<evidence type="ECO:0000313" key="7">
    <source>
        <dbReference type="Proteomes" id="UP000016933"/>
    </source>
</evidence>
<feature type="chain" id="PRO_5004110409" description="Yeast cell wall synthesis Kre9/Knh1-like N-terminal domain-containing protein" evidence="4">
    <location>
        <begin position="18"/>
        <end position="240"/>
    </location>
</feature>
<dbReference type="HOGENOM" id="CLU_065618_3_0_1"/>
<accession>N1Q261</accession>
<feature type="compositionally biased region" description="Low complexity" evidence="2">
    <location>
        <begin position="115"/>
        <end position="124"/>
    </location>
</feature>
<dbReference type="Proteomes" id="UP000016933">
    <property type="component" value="Unassembled WGS sequence"/>
</dbReference>
<evidence type="ECO:0000259" key="5">
    <source>
        <dbReference type="Pfam" id="PF10342"/>
    </source>
</evidence>
<dbReference type="PANTHER" id="PTHR40633">
    <property type="entry name" value="MATRIX PROTEIN, PUTATIVE (AFU_ORTHOLOGUE AFUA_8G05410)-RELATED"/>
    <property type="match status" value="1"/>
</dbReference>
<evidence type="ECO:0000256" key="3">
    <source>
        <dbReference type="SAM" id="Phobius"/>
    </source>
</evidence>
<gene>
    <name evidence="6" type="ORF">DOTSEDRAFT_68546</name>
</gene>
<feature type="signal peptide" evidence="4">
    <location>
        <begin position="1"/>
        <end position="17"/>
    </location>
</feature>
<name>N1Q261_DOTSN</name>
<dbReference type="PANTHER" id="PTHR40633:SF1">
    <property type="entry name" value="GPI ANCHORED SERINE-THREONINE RICH PROTEIN (AFU_ORTHOLOGUE AFUA_1G03630)"/>
    <property type="match status" value="1"/>
</dbReference>
<feature type="region of interest" description="Disordered" evidence="2">
    <location>
        <begin position="104"/>
        <end position="124"/>
    </location>
</feature>
<dbReference type="InterPro" id="IPR052982">
    <property type="entry name" value="SRP1/TIP1-like"/>
</dbReference>
<reference evidence="6 7" key="2">
    <citation type="journal article" date="2012" name="PLoS Pathog.">
        <title>Diverse lifestyles and strategies of plant pathogenesis encoded in the genomes of eighteen Dothideomycetes fungi.</title>
        <authorList>
            <person name="Ohm R.A."/>
            <person name="Feau N."/>
            <person name="Henrissat B."/>
            <person name="Schoch C.L."/>
            <person name="Horwitz B.A."/>
            <person name="Barry K.W."/>
            <person name="Condon B.J."/>
            <person name="Copeland A.C."/>
            <person name="Dhillon B."/>
            <person name="Glaser F."/>
            <person name="Hesse C.N."/>
            <person name="Kosti I."/>
            <person name="LaButti K."/>
            <person name="Lindquist E.A."/>
            <person name="Lucas S."/>
            <person name="Salamov A.A."/>
            <person name="Bradshaw R.E."/>
            <person name="Ciuffetti L."/>
            <person name="Hamelin R.C."/>
            <person name="Kema G.H.J."/>
            <person name="Lawrence C."/>
            <person name="Scott J.A."/>
            <person name="Spatafora J.W."/>
            <person name="Turgeon B.G."/>
            <person name="de Wit P.J.G.M."/>
            <person name="Zhong S."/>
            <person name="Goodwin S.B."/>
            <person name="Grigoriev I.V."/>
        </authorList>
    </citation>
    <scope>NUCLEOTIDE SEQUENCE [LARGE SCALE GENOMIC DNA]</scope>
    <source>
        <strain evidence="7">NZE10 / CBS 128990</strain>
    </source>
</reference>
<dbReference type="STRING" id="675120.N1Q261"/>
<evidence type="ECO:0000256" key="2">
    <source>
        <dbReference type="SAM" id="MobiDB-lite"/>
    </source>
</evidence>
<sequence>MFAKALLVGVLAAVAAAQSSTLSFTRVPSPVTAGQEEALTYATGDTNSPVTILLRKGDSGNLQTVATLTSTATDGQYLWTVDKSLPNGSDYALEIKQGDQTNYFGPFQIQGGGQASSSSSSSASSSGASAAGYMSGASAAIATVTASKNSSAITTATISAGTGYSMPRNQTMSSATLTRPSSQSATQSANETAGTSGAGFQGSQTSSAAPAYTGAASSLVAIGSSAVALACGAVAALFFY</sequence>
<evidence type="ECO:0000256" key="4">
    <source>
        <dbReference type="SAM" id="SignalP"/>
    </source>
</evidence>
<dbReference type="InterPro" id="IPR018466">
    <property type="entry name" value="Kre9/Knh1-like_N"/>
</dbReference>
<protein>
    <recommendedName>
        <fullName evidence="5">Yeast cell wall synthesis Kre9/Knh1-like N-terminal domain-containing protein</fullName>
    </recommendedName>
</protein>
<dbReference type="AlphaFoldDB" id="N1Q261"/>
<feature type="transmembrane region" description="Helical" evidence="3">
    <location>
        <begin position="219"/>
        <end position="239"/>
    </location>
</feature>
<dbReference type="eggNOG" id="ENOG502SB54">
    <property type="taxonomic scope" value="Eukaryota"/>
</dbReference>
<keyword evidence="3" id="KW-0812">Transmembrane</keyword>
<keyword evidence="7" id="KW-1185">Reference proteome</keyword>
<dbReference type="Pfam" id="PF10342">
    <property type="entry name" value="Kre9_KNH"/>
    <property type="match status" value="1"/>
</dbReference>
<proteinExistence type="predicted"/>
<keyword evidence="1 4" id="KW-0732">Signal</keyword>
<feature type="domain" description="Yeast cell wall synthesis Kre9/Knh1-like N-terminal" evidence="5">
    <location>
        <begin position="30"/>
        <end position="109"/>
    </location>
</feature>
<reference evidence="7" key="1">
    <citation type="journal article" date="2012" name="PLoS Genet.">
        <title>The genomes of the fungal plant pathogens Cladosporium fulvum and Dothistroma septosporum reveal adaptation to different hosts and lifestyles but also signatures of common ancestry.</title>
        <authorList>
            <person name="de Wit P.J.G.M."/>
            <person name="van der Burgt A."/>
            <person name="Oekmen B."/>
            <person name="Stergiopoulos I."/>
            <person name="Abd-Elsalam K.A."/>
            <person name="Aerts A.L."/>
            <person name="Bahkali A.H."/>
            <person name="Beenen H.G."/>
            <person name="Chettri P."/>
            <person name="Cox M.P."/>
            <person name="Datema E."/>
            <person name="de Vries R.P."/>
            <person name="Dhillon B."/>
            <person name="Ganley A.R."/>
            <person name="Griffiths S.A."/>
            <person name="Guo Y."/>
            <person name="Hamelin R.C."/>
            <person name="Henrissat B."/>
            <person name="Kabir M.S."/>
            <person name="Jashni M.K."/>
            <person name="Kema G."/>
            <person name="Klaubauf S."/>
            <person name="Lapidus A."/>
            <person name="Levasseur A."/>
            <person name="Lindquist E."/>
            <person name="Mehrabi R."/>
            <person name="Ohm R.A."/>
            <person name="Owen T.J."/>
            <person name="Salamov A."/>
            <person name="Schwelm A."/>
            <person name="Schijlen E."/>
            <person name="Sun H."/>
            <person name="van den Burg H.A."/>
            <person name="van Ham R.C.H.J."/>
            <person name="Zhang S."/>
            <person name="Goodwin S.B."/>
            <person name="Grigoriev I.V."/>
            <person name="Collemare J."/>
            <person name="Bradshaw R.E."/>
        </authorList>
    </citation>
    <scope>NUCLEOTIDE SEQUENCE [LARGE SCALE GENOMIC DNA]</scope>
    <source>
        <strain evidence="7">NZE10 / CBS 128990</strain>
    </source>
</reference>
<feature type="region of interest" description="Disordered" evidence="2">
    <location>
        <begin position="164"/>
        <end position="201"/>
    </location>
</feature>
<organism evidence="6 7">
    <name type="scientific">Dothistroma septosporum (strain NZE10 / CBS 128990)</name>
    <name type="common">Red band needle blight fungus</name>
    <name type="synonym">Mycosphaerella pini</name>
    <dbReference type="NCBI Taxonomy" id="675120"/>
    <lineage>
        <taxon>Eukaryota</taxon>
        <taxon>Fungi</taxon>
        <taxon>Dikarya</taxon>
        <taxon>Ascomycota</taxon>
        <taxon>Pezizomycotina</taxon>
        <taxon>Dothideomycetes</taxon>
        <taxon>Dothideomycetidae</taxon>
        <taxon>Mycosphaerellales</taxon>
        <taxon>Mycosphaerellaceae</taxon>
        <taxon>Dothistroma</taxon>
    </lineage>
</organism>